<dbReference type="EMBL" id="UOFT01000029">
    <property type="protein sequence ID" value="VAW92975.1"/>
    <property type="molecule type" value="Genomic_DNA"/>
</dbReference>
<feature type="transmembrane region" description="Helical" evidence="5">
    <location>
        <begin position="187"/>
        <end position="212"/>
    </location>
</feature>
<dbReference type="GO" id="GO:0016020">
    <property type="term" value="C:membrane"/>
    <property type="evidence" value="ECO:0007669"/>
    <property type="project" value="UniProtKB-SubCell"/>
</dbReference>
<keyword evidence="2 5" id="KW-0812">Transmembrane</keyword>
<evidence type="ECO:0000313" key="6">
    <source>
        <dbReference type="EMBL" id="VAW92975.1"/>
    </source>
</evidence>
<reference evidence="6" key="1">
    <citation type="submission" date="2018-06" db="EMBL/GenBank/DDBJ databases">
        <authorList>
            <person name="Zhirakovskaya E."/>
        </authorList>
    </citation>
    <scope>NUCLEOTIDE SEQUENCE</scope>
</reference>
<sequence>MNFEIAEVVISSWVPLLWGVLVGFVFSTVGAAGGILASVGLISVIGVQNPNLVKPMAQMLTLITPIVAVPLYYKQCRVVFSLAFILGAGGIFGAVIGSTLSLNFLADMSIFKPVFAVLVLLIAFQIGWQIFRGKQKNSAQSDRASTNFEHLIEHDGNPCSIGVKHTLYSFRKINFTFASETFSFNPLLPFFTGMGIAVFSSALGVGGGFLLVPFMSIIMRLPMFIVAATSALAIAVHSITSITNYMRLGVELDFPLLGLLLAGTAIGAFAGPYLSKFLHEIWLRGILCLVLIIIGLRYLSVF</sequence>
<feature type="transmembrane region" description="Helical" evidence="5">
    <location>
        <begin position="79"/>
        <end position="102"/>
    </location>
</feature>
<dbReference type="PANTHER" id="PTHR43701:SF2">
    <property type="entry name" value="MEMBRANE TRANSPORTER PROTEIN YJNA-RELATED"/>
    <property type="match status" value="1"/>
</dbReference>
<name>A0A3B0ZHR9_9ZZZZ</name>
<evidence type="ECO:0000256" key="2">
    <source>
        <dbReference type="ARBA" id="ARBA00022692"/>
    </source>
</evidence>
<dbReference type="InterPro" id="IPR051598">
    <property type="entry name" value="TSUP/Inactive_protease-like"/>
</dbReference>
<proteinExistence type="predicted"/>
<dbReference type="AlphaFoldDB" id="A0A3B0ZHR9"/>
<feature type="transmembrane region" description="Helical" evidence="5">
    <location>
        <begin position="281"/>
        <end position="299"/>
    </location>
</feature>
<dbReference type="InterPro" id="IPR002781">
    <property type="entry name" value="TM_pro_TauE-like"/>
</dbReference>
<keyword evidence="3 5" id="KW-1133">Transmembrane helix</keyword>
<feature type="transmembrane region" description="Helical" evidence="5">
    <location>
        <begin position="254"/>
        <end position="274"/>
    </location>
</feature>
<feature type="transmembrane region" description="Helical" evidence="5">
    <location>
        <begin position="224"/>
        <end position="242"/>
    </location>
</feature>
<comment type="subcellular location">
    <subcellularLocation>
        <location evidence="1">Membrane</location>
        <topology evidence="1">Multi-pass membrane protein</topology>
    </subcellularLocation>
</comment>
<organism evidence="6">
    <name type="scientific">hydrothermal vent metagenome</name>
    <dbReference type="NCBI Taxonomy" id="652676"/>
    <lineage>
        <taxon>unclassified sequences</taxon>
        <taxon>metagenomes</taxon>
        <taxon>ecological metagenomes</taxon>
    </lineage>
</organism>
<feature type="transmembrane region" description="Helical" evidence="5">
    <location>
        <begin position="114"/>
        <end position="131"/>
    </location>
</feature>
<protein>
    <recommendedName>
        <fullName evidence="7">Membrane transporter protein</fullName>
    </recommendedName>
</protein>
<dbReference type="PANTHER" id="PTHR43701">
    <property type="entry name" value="MEMBRANE TRANSPORTER PROTEIN MJ0441-RELATED"/>
    <property type="match status" value="1"/>
</dbReference>
<evidence type="ECO:0000256" key="5">
    <source>
        <dbReference type="SAM" id="Phobius"/>
    </source>
</evidence>
<keyword evidence="4 5" id="KW-0472">Membrane</keyword>
<gene>
    <name evidence="6" type="ORF">MNBD_GAMMA23-806</name>
</gene>
<evidence type="ECO:0000256" key="4">
    <source>
        <dbReference type="ARBA" id="ARBA00023136"/>
    </source>
</evidence>
<feature type="transmembrane region" description="Helical" evidence="5">
    <location>
        <begin position="16"/>
        <end position="44"/>
    </location>
</feature>
<evidence type="ECO:0000256" key="3">
    <source>
        <dbReference type="ARBA" id="ARBA00022989"/>
    </source>
</evidence>
<feature type="transmembrane region" description="Helical" evidence="5">
    <location>
        <begin position="56"/>
        <end position="73"/>
    </location>
</feature>
<dbReference type="Pfam" id="PF01925">
    <property type="entry name" value="TauE"/>
    <property type="match status" value="1"/>
</dbReference>
<evidence type="ECO:0000256" key="1">
    <source>
        <dbReference type="ARBA" id="ARBA00004141"/>
    </source>
</evidence>
<evidence type="ECO:0008006" key="7">
    <source>
        <dbReference type="Google" id="ProtNLM"/>
    </source>
</evidence>
<accession>A0A3B0ZHR9</accession>